<dbReference type="GO" id="GO:0043531">
    <property type="term" value="F:ADP binding"/>
    <property type="evidence" value="ECO:0007669"/>
    <property type="project" value="InterPro"/>
</dbReference>
<evidence type="ECO:0000256" key="1">
    <source>
        <dbReference type="ARBA" id="ARBA00008894"/>
    </source>
</evidence>
<dbReference type="Gene3D" id="1.10.8.430">
    <property type="entry name" value="Helical domain of apoptotic protease-activating factors"/>
    <property type="match status" value="1"/>
</dbReference>
<proteinExistence type="inferred from homology"/>
<reference evidence="11 12" key="1">
    <citation type="submission" date="2023-10" db="EMBL/GenBank/DDBJ databases">
        <title>Chromosome-scale genome assembly provides insights into flower coloration mechanisms of Canna indica.</title>
        <authorList>
            <person name="Li C."/>
        </authorList>
    </citation>
    <scope>NUCLEOTIDE SEQUENCE [LARGE SCALE GENOMIC DNA]</scope>
    <source>
        <tissue evidence="11">Flower</tissue>
    </source>
</reference>
<evidence type="ECO:0000313" key="12">
    <source>
        <dbReference type="Proteomes" id="UP001327560"/>
    </source>
</evidence>
<feature type="domain" description="Disease resistance N-terminal" evidence="8">
    <location>
        <begin position="18"/>
        <end position="108"/>
    </location>
</feature>
<evidence type="ECO:0000256" key="2">
    <source>
        <dbReference type="ARBA" id="ARBA00022614"/>
    </source>
</evidence>
<dbReference type="Proteomes" id="UP001327560">
    <property type="component" value="Chromosome 7"/>
</dbReference>
<keyword evidence="12" id="KW-1185">Reference proteome</keyword>
<dbReference type="InterPro" id="IPR042197">
    <property type="entry name" value="Apaf_helical"/>
</dbReference>
<evidence type="ECO:0000313" key="11">
    <source>
        <dbReference type="EMBL" id="WOL15202.1"/>
    </source>
</evidence>
<feature type="domain" description="R13L1/DRL21-like LRR repeat region" evidence="10">
    <location>
        <begin position="723"/>
        <end position="850"/>
    </location>
</feature>
<dbReference type="PANTHER" id="PTHR36766:SF40">
    <property type="entry name" value="DISEASE RESISTANCE PROTEIN RGA3"/>
    <property type="match status" value="1"/>
</dbReference>
<dbReference type="GO" id="GO:0051707">
    <property type="term" value="P:response to other organism"/>
    <property type="evidence" value="ECO:0007669"/>
    <property type="project" value="UniProtKB-ARBA"/>
</dbReference>
<dbReference type="Pfam" id="PF23559">
    <property type="entry name" value="WHD_DRP"/>
    <property type="match status" value="1"/>
</dbReference>
<feature type="domain" description="Disease resistance protein winged helix" evidence="9">
    <location>
        <begin position="467"/>
        <end position="539"/>
    </location>
</feature>
<dbReference type="Gene3D" id="3.40.50.300">
    <property type="entry name" value="P-loop containing nucleotide triphosphate hydrolases"/>
    <property type="match status" value="1"/>
</dbReference>
<keyword evidence="5" id="KW-0611">Plant defense</keyword>
<dbReference type="PANTHER" id="PTHR36766">
    <property type="entry name" value="PLANT BROAD-SPECTRUM MILDEW RESISTANCE PROTEIN RPW8"/>
    <property type="match status" value="1"/>
</dbReference>
<dbReference type="GO" id="GO:0005524">
    <property type="term" value="F:ATP binding"/>
    <property type="evidence" value="ECO:0007669"/>
    <property type="project" value="UniProtKB-KW"/>
</dbReference>
<evidence type="ECO:0000259" key="9">
    <source>
        <dbReference type="Pfam" id="PF23559"/>
    </source>
</evidence>
<keyword evidence="2" id="KW-0433">Leucine-rich repeat</keyword>
<dbReference type="InterPro" id="IPR041118">
    <property type="entry name" value="Rx_N"/>
</dbReference>
<feature type="domain" description="NB-ARC" evidence="7">
    <location>
        <begin position="227"/>
        <end position="383"/>
    </location>
</feature>
<dbReference type="InterPro" id="IPR036388">
    <property type="entry name" value="WH-like_DNA-bd_sf"/>
</dbReference>
<evidence type="ECO:0000256" key="3">
    <source>
        <dbReference type="ARBA" id="ARBA00022737"/>
    </source>
</evidence>
<dbReference type="EMBL" id="CP136896">
    <property type="protein sequence ID" value="WOL15202.1"/>
    <property type="molecule type" value="Genomic_DNA"/>
</dbReference>
<dbReference type="Pfam" id="PF25019">
    <property type="entry name" value="LRR_R13L1-DRL21"/>
    <property type="match status" value="1"/>
</dbReference>
<dbReference type="InterPro" id="IPR027417">
    <property type="entry name" value="P-loop_NTPase"/>
</dbReference>
<dbReference type="Gene3D" id="3.80.10.10">
    <property type="entry name" value="Ribonuclease Inhibitor"/>
    <property type="match status" value="4"/>
</dbReference>
<accession>A0AAQ3KX61</accession>
<name>A0AAQ3KX61_9LILI</name>
<dbReference type="Pfam" id="PF18052">
    <property type="entry name" value="Rx_N"/>
    <property type="match status" value="1"/>
</dbReference>
<dbReference type="SUPFAM" id="SSF52058">
    <property type="entry name" value="L domain-like"/>
    <property type="match status" value="2"/>
</dbReference>
<dbReference type="InterPro" id="IPR056789">
    <property type="entry name" value="LRR_R13L1-DRL21"/>
</dbReference>
<dbReference type="Gene3D" id="1.10.10.10">
    <property type="entry name" value="Winged helix-like DNA-binding domain superfamily/Winged helix DNA-binding domain"/>
    <property type="match status" value="1"/>
</dbReference>
<evidence type="ECO:0000259" key="7">
    <source>
        <dbReference type="Pfam" id="PF00931"/>
    </source>
</evidence>
<keyword evidence="6" id="KW-0067">ATP-binding</keyword>
<dbReference type="InterPro" id="IPR002182">
    <property type="entry name" value="NB-ARC"/>
</dbReference>
<evidence type="ECO:0000259" key="8">
    <source>
        <dbReference type="Pfam" id="PF18052"/>
    </source>
</evidence>
<dbReference type="SUPFAM" id="SSF52540">
    <property type="entry name" value="P-loop containing nucleoside triphosphate hydrolases"/>
    <property type="match status" value="1"/>
</dbReference>
<keyword evidence="4" id="KW-0547">Nucleotide-binding</keyword>
<dbReference type="PRINTS" id="PR00364">
    <property type="entry name" value="DISEASERSIST"/>
</dbReference>
<keyword evidence="3" id="KW-0677">Repeat</keyword>
<protein>
    <submittedName>
        <fullName evidence="11">Disease resistance protein RGA2-like isoform X1</fullName>
    </submittedName>
</protein>
<sequence length="1309" mass="148223">MLSFTLKAVGWLTDNFFGSLIGKVAEYTVDQFCVQHELQDDLDKLRTSLLNTKLIINMVDNMQIKDEDLKNGLTELLLKLKDAAYDADDLIDEFQYRELQHQFEQQGDEASNISSSSSSIFPPSKKIKTSISSVTSRLLGRGDNDDDDVTRVREIKERLDSITAEIEKVANFSDAYGPGRGANQMMRSVNRSTSSVMVETQVFGREKEINELTDLLVKAPDASDFNNQNISVLTIVGIGGLGKTTLAQLAYNDKRVEEHFQIKGWVCVSENFSVERLTKDIIESVTKEKCDLTSLDALQMVLKQKIESQKILLVLDDVWNEDKHKWESLCAPLRSGAPGSKIVVTTRSLKIVKIVGDADAIHLNSLDKENSWAFFKKCAFGSEDSGSNPQLETIAKNILPKLKGLPLAMRSIGGMLNANMDDKHWKMIMKSEIWQLPRDENGVLPVLQLSYQHLPADLKRCFALCSLFPKDFEFYEPELVGLWMAEGSISCQGNMRMEDIGSNYFHDLVGRSFFQKLQYGRYLPLYASYMMHDLMHDLAESISVAESYKVDIDKLQEIPNTLRHLSICNEGYMQPKLKEFLGYNKLWTLVLLHNRESLMTCMLSCGLFEKLKSIRVLILRDCGLKELPASIGNLIHLRYLDISDNDHIRKLPDSLCGLYNLQTLIVGYGMELLDLPGDMHKLINMRKFVASNKIISMLTEVGKLTSLQELSTFKVLKDDGHRLVELNGLRQLHGGLRITNLENVGSEEEASSAKLKDKVYLDALTLEWTPSWKDNAAVHVLHEVVLEGLQPHHALRRLGISGYNGAKFPSWMESELLPNLVVLELKSCQKWEDLSFIGQFSHLEKLVLQNTLLLEEFASLGQLPCLKVLEVGGMPHLRKMNQGLTDRTNQGKCFPRLKRLYINDMEEWEEWTWTEGVELFPCLSQLDVRNCPKLEMLPPLPRTLIRLMLCSVGLTELPRLQEGIDGSSRQMTLSLSFLSIEECPKLRNLEQGLLSQHLPNIIKIQIEACRELLWLPVKRFKEFTSLESLNIIACAKLVIMTEDENLELPPSIRDLTLSNCGNLPESLLGCLHMLTSLIKLCIRQCPNIVSFRMKSLVRLKSLILDDCNELKSIEGLRVKSLFHLRITGCPKLLLHEEDEQGESSSLYTLVIDETTRLKLSPLRDTLPSIKFLQIESSSEVVMFEEREMDLLPSLTSLRGLKLRNCMNLRTLPTELNAIPSLEYFEIGSCSLVQALPEKGLPSSLRNLRFSGCHEVLTEQLSKHLDEMKSSGSYSKLSHLGLLDTSNIEVCSKVFSSSIDSYTFDDQLSH</sequence>
<dbReference type="InterPro" id="IPR058922">
    <property type="entry name" value="WHD_DRP"/>
</dbReference>
<comment type="similarity">
    <text evidence="1">Belongs to the disease resistance NB-LRR family.</text>
</comment>
<evidence type="ECO:0000256" key="5">
    <source>
        <dbReference type="ARBA" id="ARBA00022821"/>
    </source>
</evidence>
<dbReference type="GO" id="GO:0006952">
    <property type="term" value="P:defense response"/>
    <property type="evidence" value="ECO:0007669"/>
    <property type="project" value="UniProtKB-KW"/>
</dbReference>
<gene>
    <name evidence="11" type="ORF">Cni_G23983</name>
</gene>
<dbReference type="FunFam" id="3.40.50.300:FF:001091">
    <property type="entry name" value="Probable disease resistance protein At1g61300"/>
    <property type="match status" value="1"/>
</dbReference>
<dbReference type="Pfam" id="PF00931">
    <property type="entry name" value="NB-ARC"/>
    <property type="match status" value="1"/>
</dbReference>
<evidence type="ECO:0000256" key="4">
    <source>
        <dbReference type="ARBA" id="ARBA00022741"/>
    </source>
</evidence>
<evidence type="ECO:0000259" key="10">
    <source>
        <dbReference type="Pfam" id="PF25019"/>
    </source>
</evidence>
<dbReference type="InterPro" id="IPR032675">
    <property type="entry name" value="LRR_dom_sf"/>
</dbReference>
<organism evidence="11 12">
    <name type="scientific">Canna indica</name>
    <name type="common">Indian-shot</name>
    <dbReference type="NCBI Taxonomy" id="4628"/>
    <lineage>
        <taxon>Eukaryota</taxon>
        <taxon>Viridiplantae</taxon>
        <taxon>Streptophyta</taxon>
        <taxon>Embryophyta</taxon>
        <taxon>Tracheophyta</taxon>
        <taxon>Spermatophyta</taxon>
        <taxon>Magnoliopsida</taxon>
        <taxon>Liliopsida</taxon>
        <taxon>Zingiberales</taxon>
        <taxon>Cannaceae</taxon>
        <taxon>Canna</taxon>
    </lineage>
</organism>
<evidence type="ECO:0000256" key="6">
    <source>
        <dbReference type="ARBA" id="ARBA00022840"/>
    </source>
</evidence>
<dbReference type="Gene3D" id="1.20.5.4130">
    <property type="match status" value="1"/>
</dbReference>